<protein>
    <recommendedName>
        <fullName evidence="3">Extracellular solute-binding protein</fullName>
    </recommendedName>
</protein>
<dbReference type="EMBL" id="BORQ01000001">
    <property type="protein sequence ID" value="GIO29609.1"/>
    <property type="molecule type" value="Genomic_DNA"/>
</dbReference>
<comment type="caution">
    <text evidence="1">The sequence shown here is derived from an EMBL/GenBank/DDBJ whole genome shotgun (WGS) entry which is preliminary data.</text>
</comment>
<sequence length="53" mass="6424">MTDLVKLPEEEKLYRGTPIALTNITDQKKEARQFIDYLRTEESHQIFQKWGWK</sequence>
<evidence type="ECO:0000313" key="2">
    <source>
        <dbReference type="Proteomes" id="UP000679779"/>
    </source>
</evidence>
<evidence type="ECO:0008006" key="3">
    <source>
        <dbReference type="Google" id="ProtNLM"/>
    </source>
</evidence>
<dbReference type="SUPFAM" id="SSF53850">
    <property type="entry name" value="Periplasmic binding protein-like II"/>
    <property type="match status" value="1"/>
</dbReference>
<dbReference type="Pfam" id="PF13531">
    <property type="entry name" value="SBP_bac_11"/>
    <property type="match status" value="1"/>
</dbReference>
<name>A0A919XDD8_9BACL</name>
<dbReference type="AlphaFoldDB" id="A0A919XDD8"/>
<gene>
    <name evidence="1" type="ORF">J2TS6_07500</name>
</gene>
<proteinExistence type="predicted"/>
<reference evidence="1" key="1">
    <citation type="submission" date="2021-03" db="EMBL/GenBank/DDBJ databases">
        <title>Antimicrobial resistance genes in bacteria isolated from Japanese honey, and their potential for conferring macrolide and lincosamide resistance in the American foulbrood pathogen Paenibacillus larvae.</title>
        <authorList>
            <person name="Okamoto M."/>
            <person name="Kumagai M."/>
            <person name="Kanamori H."/>
            <person name="Takamatsu D."/>
        </authorList>
    </citation>
    <scope>NUCLEOTIDE SEQUENCE</scope>
    <source>
        <strain evidence="1">J2TS6</strain>
    </source>
</reference>
<organism evidence="1 2">
    <name type="scientific">Paenibacillus albilobatus</name>
    <dbReference type="NCBI Taxonomy" id="2716884"/>
    <lineage>
        <taxon>Bacteria</taxon>
        <taxon>Bacillati</taxon>
        <taxon>Bacillota</taxon>
        <taxon>Bacilli</taxon>
        <taxon>Bacillales</taxon>
        <taxon>Paenibacillaceae</taxon>
        <taxon>Paenibacillus</taxon>
    </lineage>
</organism>
<accession>A0A919XDD8</accession>
<dbReference type="Proteomes" id="UP000679779">
    <property type="component" value="Unassembled WGS sequence"/>
</dbReference>
<evidence type="ECO:0000313" key="1">
    <source>
        <dbReference type="EMBL" id="GIO29609.1"/>
    </source>
</evidence>
<keyword evidence="2" id="KW-1185">Reference proteome</keyword>
<dbReference type="Gene3D" id="3.40.190.10">
    <property type="entry name" value="Periplasmic binding protein-like II"/>
    <property type="match status" value="1"/>
</dbReference>